<organism evidence="6 7">
    <name type="scientific">Paramecium octaurelia</name>
    <dbReference type="NCBI Taxonomy" id="43137"/>
    <lineage>
        <taxon>Eukaryota</taxon>
        <taxon>Sar</taxon>
        <taxon>Alveolata</taxon>
        <taxon>Ciliophora</taxon>
        <taxon>Intramacronucleata</taxon>
        <taxon>Oligohymenophorea</taxon>
        <taxon>Peniculida</taxon>
        <taxon>Parameciidae</taxon>
        <taxon>Paramecium</taxon>
    </lineage>
</organism>
<evidence type="ECO:0000256" key="2">
    <source>
        <dbReference type="ARBA" id="ARBA00022692"/>
    </source>
</evidence>
<evidence type="ECO:0000256" key="3">
    <source>
        <dbReference type="ARBA" id="ARBA00022989"/>
    </source>
</evidence>
<keyword evidence="7" id="KW-1185">Reference proteome</keyword>
<reference evidence="6" key="1">
    <citation type="submission" date="2021-01" db="EMBL/GenBank/DDBJ databases">
        <authorList>
            <consortium name="Genoscope - CEA"/>
            <person name="William W."/>
        </authorList>
    </citation>
    <scope>NUCLEOTIDE SEQUENCE</scope>
</reference>
<dbReference type="AlphaFoldDB" id="A0A8S1X292"/>
<feature type="transmembrane region" description="Helical" evidence="5">
    <location>
        <begin position="115"/>
        <end position="133"/>
    </location>
</feature>
<gene>
    <name evidence="6" type="ORF">POCTA_138.1.T1070134</name>
</gene>
<protein>
    <submittedName>
        <fullName evidence="6">Uncharacterized protein</fullName>
    </submittedName>
</protein>
<dbReference type="InterPro" id="IPR007273">
    <property type="entry name" value="SCAMP"/>
</dbReference>
<dbReference type="Pfam" id="PF04144">
    <property type="entry name" value="SCAMP"/>
    <property type="match status" value="1"/>
</dbReference>
<keyword evidence="4 5" id="KW-0472">Membrane</keyword>
<evidence type="ECO:0000313" key="7">
    <source>
        <dbReference type="Proteomes" id="UP000683925"/>
    </source>
</evidence>
<evidence type="ECO:0000256" key="4">
    <source>
        <dbReference type="ARBA" id="ARBA00023136"/>
    </source>
</evidence>
<name>A0A8S1X292_PAROT</name>
<dbReference type="OrthoDB" id="565522at2759"/>
<comment type="caution">
    <text evidence="6">The sequence shown here is derived from an EMBL/GenBank/DDBJ whole genome shotgun (WGS) entry which is preliminary data.</text>
</comment>
<dbReference type="Proteomes" id="UP000683925">
    <property type="component" value="Unassembled WGS sequence"/>
</dbReference>
<feature type="transmembrane region" description="Helical" evidence="5">
    <location>
        <begin position="46"/>
        <end position="66"/>
    </location>
</feature>
<feature type="transmembrane region" description="Helical" evidence="5">
    <location>
        <begin position="81"/>
        <end position="103"/>
    </location>
</feature>
<comment type="subcellular location">
    <subcellularLocation>
        <location evidence="1">Membrane</location>
        <topology evidence="1">Multi-pass membrane protein</topology>
    </subcellularLocation>
</comment>
<keyword evidence="2 5" id="KW-0812">Transmembrane</keyword>
<dbReference type="GO" id="GO:0016020">
    <property type="term" value="C:membrane"/>
    <property type="evidence" value="ECO:0007669"/>
    <property type="project" value="UniProtKB-SubCell"/>
</dbReference>
<accession>A0A8S1X292</accession>
<dbReference type="GO" id="GO:0015031">
    <property type="term" value="P:protein transport"/>
    <property type="evidence" value="ECO:0007669"/>
    <property type="project" value="InterPro"/>
</dbReference>
<evidence type="ECO:0000256" key="5">
    <source>
        <dbReference type="SAM" id="Phobius"/>
    </source>
</evidence>
<evidence type="ECO:0000256" key="1">
    <source>
        <dbReference type="ARBA" id="ARBA00004141"/>
    </source>
</evidence>
<keyword evidence="3 5" id="KW-1133">Transmembrane helix</keyword>
<dbReference type="EMBL" id="CAJJDP010000107">
    <property type="protein sequence ID" value="CAD8194755.1"/>
    <property type="molecule type" value="Genomic_DNA"/>
</dbReference>
<evidence type="ECO:0000313" key="6">
    <source>
        <dbReference type="EMBL" id="CAD8194755.1"/>
    </source>
</evidence>
<proteinExistence type="predicted"/>
<sequence length="250" mass="28759">MDKIEAAIISNKPDQSEINWNDFNWPPLIKIFHFNLSELQDPQKSFVRLLYISYLFILGTTCLNLMDNCIQAGLGYPKIRILYALLNILIFNALQMYIFYLGYRGMCAHQSLLKWYRILHLLAGLLWLTLSIIDTLGWNGFVRAATFIDQGQDGLVFLSIAESLGFLQSFILTPICICGSHKFVFDTIEIIEKCDILENDFIFIITILSSRYLLLTKYVSITHILQFGKLSSQQIEQLQLKLISSIINSK</sequence>